<keyword evidence="3" id="KW-1185">Reference proteome</keyword>
<evidence type="ECO:0000313" key="3">
    <source>
        <dbReference type="Proteomes" id="UP001524502"/>
    </source>
</evidence>
<accession>A0ABT1RMF1</accession>
<sequence length="139" mass="16811">MQKIRSKFTVFFEEPFWVGVYERICDEGYQVCKVTFGAEPKDYEVYGFLSENWKDLNFSKPIPMEEFPERRINPKRMRRAIAKSLEPAGIGTKAQQALKQQQEQRKAETKRENKDEKQRLKQERFERKQKKRKEKHRGH</sequence>
<gene>
    <name evidence="2" type="ORF">NE619_06425</name>
</gene>
<dbReference type="Pfam" id="PF11208">
    <property type="entry name" value="DUF2992"/>
    <property type="match status" value="1"/>
</dbReference>
<organism evidence="2 3">
    <name type="scientific">Anaerovorax odorimutans</name>
    <dbReference type="NCBI Taxonomy" id="109327"/>
    <lineage>
        <taxon>Bacteria</taxon>
        <taxon>Bacillati</taxon>
        <taxon>Bacillota</taxon>
        <taxon>Clostridia</taxon>
        <taxon>Peptostreptococcales</taxon>
        <taxon>Anaerovoracaceae</taxon>
        <taxon>Anaerovorax</taxon>
    </lineage>
</organism>
<evidence type="ECO:0000313" key="2">
    <source>
        <dbReference type="EMBL" id="MCQ4636358.1"/>
    </source>
</evidence>
<protein>
    <submittedName>
        <fullName evidence="2">YjdF family protein</fullName>
    </submittedName>
</protein>
<reference evidence="2 3" key="1">
    <citation type="submission" date="2022-06" db="EMBL/GenBank/DDBJ databases">
        <title>Isolation of gut microbiota from human fecal samples.</title>
        <authorList>
            <person name="Pamer E.G."/>
            <person name="Barat B."/>
            <person name="Waligurski E."/>
            <person name="Medina S."/>
            <person name="Paddock L."/>
            <person name="Mostad J."/>
        </authorList>
    </citation>
    <scope>NUCLEOTIDE SEQUENCE [LARGE SCALE GENOMIC DNA]</scope>
    <source>
        <strain evidence="2 3">SL.3.17</strain>
    </source>
</reference>
<feature type="region of interest" description="Disordered" evidence="1">
    <location>
        <begin position="83"/>
        <end position="139"/>
    </location>
</feature>
<comment type="caution">
    <text evidence="2">The sequence shown here is derived from an EMBL/GenBank/DDBJ whole genome shotgun (WGS) entry which is preliminary data.</text>
</comment>
<dbReference type="PIRSF" id="PIRSF021328">
    <property type="entry name" value="UCP021328"/>
    <property type="match status" value="1"/>
</dbReference>
<proteinExistence type="predicted"/>
<dbReference type="InterPro" id="IPR016787">
    <property type="entry name" value="UCP021328"/>
</dbReference>
<name>A0ABT1RMF1_9FIRM</name>
<feature type="compositionally biased region" description="Basic and acidic residues" evidence="1">
    <location>
        <begin position="102"/>
        <end position="126"/>
    </location>
</feature>
<feature type="compositionally biased region" description="Basic residues" evidence="1">
    <location>
        <begin position="127"/>
        <end position="139"/>
    </location>
</feature>
<dbReference type="RefSeq" id="WP_256131542.1">
    <property type="nucleotide sequence ID" value="NZ_JANFXK010000005.1"/>
</dbReference>
<dbReference type="Proteomes" id="UP001524502">
    <property type="component" value="Unassembled WGS sequence"/>
</dbReference>
<dbReference type="EMBL" id="JANFXK010000005">
    <property type="protein sequence ID" value="MCQ4636358.1"/>
    <property type="molecule type" value="Genomic_DNA"/>
</dbReference>
<evidence type="ECO:0000256" key="1">
    <source>
        <dbReference type="SAM" id="MobiDB-lite"/>
    </source>
</evidence>